<evidence type="ECO:0000256" key="2">
    <source>
        <dbReference type="ARBA" id="ARBA00022692"/>
    </source>
</evidence>
<reference evidence="8" key="1">
    <citation type="submission" date="2014-11" db="EMBL/GenBank/DDBJ databases">
        <authorList>
            <person name="Otto D Thomas"/>
            <person name="Naeem Raeece"/>
        </authorList>
    </citation>
    <scope>NUCLEOTIDE SEQUENCE</scope>
</reference>
<feature type="transmembrane region" description="Helical" evidence="7">
    <location>
        <begin position="41"/>
        <end position="65"/>
    </location>
</feature>
<proteinExistence type="predicted"/>
<gene>
    <name evidence="8" type="ORF">Cvel_25823</name>
</gene>
<dbReference type="PANTHER" id="PTHR23063:SF61">
    <property type="entry name" value="CHROMOSOME UNDETERMINED SCAFFOLD_7, WHOLE GENOME SHOTGUN SEQUENCE"/>
    <property type="match status" value="1"/>
</dbReference>
<dbReference type="GO" id="GO:0006629">
    <property type="term" value="P:lipid metabolic process"/>
    <property type="evidence" value="ECO:0007669"/>
    <property type="project" value="UniProtKB-KW"/>
</dbReference>
<keyword evidence="6" id="KW-0012">Acyltransferase</keyword>
<organism evidence="8">
    <name type="scientific">Chromera velia CCMP2878</name>
    <dbReference type="NCBI Taxonomy" id="1169474"/>
    <lineage>
        <taxon>Eukaryota</taxon>
        <taxon>Sar</taxon>
        <taxon>Alveolata</taxon>
        <taxon>Colpodellida</taxon>
        <taxon>Chromeraceae</taxon>
        <taxon>Chromera</taxon>
    </lineage>
</organism>
<evidence type="ECO:0000256" key="7">
    <source>
        <dbReference type="SAM" id="Phobius"/>
    </source>
</evidence>
<dbReference type="PhylomeDB" id="A0A0G4HBF9"/>
<dbReference type="AlphaFoldDB" id="A0A0G4HBF9"/>
<dbReference type="PANTHER" id="PTHR23063">
    <property type="entry name" value="PHOSPHOLIPID ACYLTRANSFERASE"/>
    <property type="match status" value="1"/>
</dbReference>
<keyword evidence="4" id="KW-0443">Lipid metabolism</keyword>
<feature type="transmembrane region" description="Helical" evidence="7">
    <location>
        <begin position="77"/>
        <end position="95"/>
    </location>
</feature>
<evidence type="ECO:0008006" key="9">
    <source>
        <dbReference type="Google" id="ProtNLM"/>
    </source>
</evidence>
<keyword evidence="2 7" id="KW-0812">Transmembrane</keyword>
<evidence type="ECO:0000256" key="1">
    <source>
        <dbReference type="ARBA" id="ARBA00022679"/>
    </source>
</evidence>
<evidence type="ECO:0000256" key="3">
    <source>
        <dbReference type="ARBA" id="ARBA00022989"/>
    </source>
</evidence>
<dbReference type="GO" id="GO:0016746">
    <property type="term" value="F:acyltransferase activity"/>
    <property type="evidence" value="ECO:0007669"/>
    <property type="project" value="UniProtKB-KW"/>
</dbReference>
<evidence type="ECO:0000256" key="4">
    <source>
        <dbReference type="ARBA" id="ARBA00023098"/>
    </source>
</evidence>
<dbReference type="VEuPathDB" id="CryptoDB:Cvel_25823"/>
<protein>
    <recommendedName>
        <fullName evidence="9">Phospholipid/glycerol acyltransferase domain-containing protein</fullName>
    </recommendedName>
</protein>
<evidence type="ECO:0000256" key="6">
    <source>
        <dbReference type="ARBA" id="ARBA00023315"/>
    </source>
</evidence>
<keyword evidence="1" id="KW-0808">Transferase</keyword>
<keyword evidence="3 7" id="KW-1133">Transmembrane helix</keyword>
<sequence>MEKYRQFADETTGVHPFVPVWVNHRISTVGLISNVVMGPVAILRLVLLSVPLLLLWIAFLLTSLIPVGAVRQPLRRLLYGSFCRLALVLLGYLHIPEAQADFRRLRIRPPSREYSRGPLGHAGHGSLVLCNFTSVVDVVYLTRRVAPLFAVAHGDGSISLLSPLSMMQRSLKFVGPMTGKGQYPHLAAACDAALASSLGPVVFFPEGGKSNGTCVLEWDAKAMAPKDKKGAEALGEILKKRTWLAGIAHPRQGAYSGPHTVFGGAFHLFLLSLRVYNYMKVDVVAPADVGGSLKDKEGLQDMGAQCRTLIGRAMGGTLVATTASRALEFEKYWRETYKKKRYVQKKKGA</sequence>
<dbReference type="EMBL" id="CDMZ01002178">
    <property type="protein sequence ID" value="CEM41134.1"/>
    <property type="molecule type" value="Genomic_DNA"/>
</dbReference>
<evidence type="ECO:0000313" key="8">
    <source>
        <dbReference type="EMBL" id="CEM41134.1"/>
    </source>
</evidence>
<keyword evidence="5 7" id="KW-0472">Membrane</keyword>
<evidence type="ECO:0000256" key="5">
    <source>
        <dbReference type="ARBA" id="ARBA00023136"/>
    </source>
</evidence>
<name>A0A0G4HBF9_9ALVE</name>
<accession>A0A0G4HBF9</accession>